<keyword evidence="6" id="KW-0067">ATP-binding</keyword>
<dbReference type="SMART" id="SM00382">
    <property type="entry name" value="AAA"/>
    <property type="match status" value="1"/>
</dbReference>
<evidence type="ECO:0000256" key="7">
    <source>
        <dbReference type="ARBA" id="ARBA00022989"/>
    </source>
</evidence>
<dbReference type="InterPro" id="IPR027417">
    <property type="entry name" value="P-loop_NTPase"/>
</dbReference>
<evidence type="ECO:0000256" key="8">
    <source>
        <dbReference type="ARBA" id="ARBA00023136"/>
    </source>
</evidence>
<gene>
    <name evidence="10" type="ORF">S01H1_14711</name>
</gene>
<dbReference type="Gene3D" id="3.40.50.300">
    <property type="entry name" value="P-loop containing nucleotide triphosphate hydrolases"/>
    <property type="match status" value="1"/>
</dbReference>
<dbReference type="InterPro" id="IPR003439">
    <property type="entry name" value="ABC_transporter-like_ATP-bd"/>
</dbReference>
<keyword evidence="5" id="KW-0547">Nucleotide-binding</keyword>
<evidence type="ECO:0000256" key="4">
    <source>
        <dbReference type="ARBA" id="ARBA00022692"/>
    </source>
</evidence>
<evidence type="ECO:0000256" key="1">
    <source>
        <dbReference type="ARBA" id="ARBA00004651"/>
    </source>
</evidence>
<evidence type="ECO:0000256" key="3">
    <source>
        <dbReference type="ARBA" id="ARBA00022475"/>
    </source>
</evidence>
<dbReference type="PANTHER" id="PTHR24221">
    <property type="entry name" value="ATP-BINDING CASSETTE SUB-FAMILY B"/>
    <property type="match status" value="1"/>
</dbReference>
<evidence type="ECO:0000256" key="6">
    <source>
        <dbReference type="ARBA" id="ARBA00022840"/>
    </source>
</evidence>
<feature type="domain" description="ABC transporter" evidence="9">
    <location>
        <begin position="10"/>
        <end position="250"/>
    </location>
</feature>
<evidence type="ECO:0000313" key="10">
    <source>
        <dbReference type="EMBL" id="GAF68082.1"/>
    </source>
</evidence>
<accession>X0RWH4</accession>
<dbReference type="PANTHER" id="PTHR24221:SF654">
    <property type="entry name" value="ATP-BINDING CASSETTE SUB-FAMILY B MEMBER 6"/>
    <property type="match status" value="1"/>
</dbReference>
<dbReference type="GO" id="GO:0005524">
    <property type="term" value="F:ATP binding"/>
    <property type="evidence" value="ECO:0007669"/>
    <property type="project" value="UniProtKB-KW"/>
</dbReference>
<keyword evidence="2" id="KW-0813">Transport</keyword>
<dbReference type="FunFam" id="3.40.50.300:FF:000299">
    <property type="entry name" value="ABC transporter ATP-binding protein/permease"/>
    <property type="match status" value="1"/>
</dbReference>
<dbReference type="PROSITE" id="PS50893">
    <property type="entry name" value="ABC_TRANSPORTER_2"/>
    <property type="match status" value="1"/>
</dbReference>
<keyword evidence="8" id="KW-0472">Membrane</keyword>
<proteinExistence type="predicted"/>
<reference evidence="10" key="1">
    <citation type="journal article" date="2014" name="Front. Microbiol.">
        <title>High frequency of phylogenetically diverse reductive dehalogenase-homologous genes in deep subseafloor sedimentary metagenomes.</title>
        <authorList>
            <person name="Kawai M."/>
            <person name="Futagami T."/>
            <person name="Toyoda A."/>
            <person name="Takaki Y."/>
            <person name="Nishi S."/>
            <person name="Hori S."/>
            <person name="Arai W."/>
            <person name="Tsubouchi T."/>
            <person name="Morono Y."/>
            <person name="Uchiyama I."/>
            <person name="Ito T."/>
            <person name="Fujiyama A."/>
            <person name="Inagaki F."/>
            <person name="Takami H."/>
        </authorList>
    </citation>
    <scope>NUCLEOTIDE SEQUENCE</scope>
    <source>
        <strain evidence="10">Expedition CK06-06</strain>
    </source>
</reference>
<keyword evidence="3" id="KW-1003">Cell membrane</keyword>
<name>X0RWH4_9ZZZZ</name>
<protein>
    <recommendedName>
        <fullName evidence="9">ABC transporter domain-containing protein</fullName>
    </recommendedName>
</protein>
<sequence>GPIRTQGVLVELKDLWAGYVPDQPVLRGISLSVRDGEHVAVVGRTGAGKSTLLHLLGGLYEPWSGTIRVAGIDPRALGEDERRKAVGAVPQAIHLFSGTVRENITLRDASVSDEAVARALAICGADGVVNRLPEGLETPLAGAGGGEGAQLSAGQKQLLALARALVHQPPVLLLDEATAATDSQSEVALQQAMRSEATGRDHAVLIVAHRLSTARQADRVVLLDAGRIVEQGSPADLIRSGGRFAALLELEAAGWDWRASDSGELPGPGNGQQDHRR</sequence>
<keyword evidence="7" id="KW-1133">Transmembrane helix</keyword>
<dbReference type="GO" id="GO:0016887">
    <property type="term" value="F:ATP hydrolysis activity"/>
    <property type="evidence" value="ECO:0007669"/>
    <property type="project" value="InterPro"/>
</dbReference>
<comment type="subcellular location">
    <subcellularLocation>
        <location evidence="1">Cell membrane</location>
        <topology evidence="1">Multi-pass membrane protein</topology>
    </subcellularLocation>
</comment>
<dbReference type="SUPFAM" id="SSF52540">
    <property type="entry name" value="P-loop containing nucleoside triphosphate hydrolases"/>
    <property type="match status" value="1"/>
</dbReference>
<organism evidence="10">
    <name type="scientific">marine sediment metagenome</name>
    <dbReference type="NCBI Taxonomy" id="412755"/>
    <lineage>
        <taxon>unclassified sequences</taxon>
        <taxon>metagenomes</taxon>
        <taxon>ecological metagenomes</taxon>
    </lineage>
</organism>
<dbReference type="GO" id="GO:0034040">
    <property type="term" value="F:ATPase-coupled lipid transmembrane transporter activity"/>
    <property type="evidence" value="ECO:0007669"/>
    <property type="project" value="TreeGrafter"/>
</dbReference>
<comment type="caution">
    <text evidence="10">The sequence shown here is derived from an EMBL/GenBank/DDBJ whole genome shotgun (WGS) entry which is preliminary data.</text>
</comment>
<dbReference type="GO" id="GO:0005886">
    <property type="term" value="C:plasma membrane"/>
    <property type="evidence" value="ECO:0007669"/>
    <property type="project" value="UniProtKB-SubCell"/>
</dbReference>
<dbReference type="Pfam" id="PF00005">
    <property type="entry name" value="ABC_tran"/>
    <property type="match status" value="1"/>
</dbReference>
<evidence type="ECO:0000259" key="9">
    <source>
        <dbReference type="PROSITE" id="PS50893"/>
    </source>
</evidence>
<dbReference type="InterPro" id="IPR017871">
    <property type="entry name" value="ABC_transporter-like_CS"/>
</dbReference>
<dbReference type="InterPro" id="IPR003593">
    <property type="entry name" value="AAA+_ATPase"/>
</dbReference>
<keyword evidence="4" id="KW-0812">Transmembrane</keyword>
<dbReference type="EMBL" id="BARS01007663">
    <property type="protein sequence ID" value="GAF68082.1"/>
    <property type="molecule type" value="Genomic_DNA"/>
</dbReference>
<evidence type="ECO:0000256" key="2">
    <source>
        <dbReference type="ARBA" id="ARBA00022448"/>
    </source>
</evidence>
<feature type="non-terminal residue" evidence="10">
    <location>
        <position position="1"/>
    </location>
</feature>
<dbReference type="PROSITE" id="PS00211">
    <property type="entry name" value="ABC_TRANSPORTER_1"/>
    <property type="match status" value="1"/>
</dbReference>
<evidence type="ECO:0000256" key="5">
    <source>
        <dbReference type="ARBA" id="ARBA00022741"/>
    </source>
</evidence>
<dbReference type="AlphaFoldDB" id="X0RWH4"/>
<dbReference type="InterPro" id="IPR039421">
    <property type="entry name" value="Type_1_exporter"/>
</dbReference>